<keyword evidence="9 22" id="KW-0752">Steroid biosynthesis</keyword>
<keyword evidence="4 22" id="KW-0444">Lipid biosynthesis</keyword>
<evidence type="ECO:0000313" key="24">
    <source>
        <dbReference type="Proteomes" id="UP000186594"/>
    </source>
</evidence>
<feature type="transmembrane region" description="Helical" evidence="22">
    <location>
        <begin position="365"/>
        <end position="384"/>
    </location>
</feature>
<evidence type="ECO:0000256" key="8">
    <source>
        <dbReference type="ARBA" id="ARBA00022857"/>
    </source>
</evidence>
<dbReference type="GO" id="GO:0016132">
    <property type="term" value="P:brassinosteroid biosynthetic process"/>
    <property type="evidence" value="ECO:0007669"/>
    <property type="project" value="TreeGrafter"/>
</dbReference>
<evidence type="ECO:0000256" key="9">
    <source>
        <dbReference type="ARBA" id="ARBA00022955"/>
    </source>
</evidence>
<keyword evidence="11 22" id="KW-0560">Oxidoreductase</keyword>
<dbReference type="FunFam" id="1.20.120.1630:FF:000004">
    <property type="entry name" value="7-dehydrocholesterol reductase"/>
    <property type="match status" value="1"/>
</dbReference>
<keyword evidence="14 22" id="KW-0472">Membrane</keyword>
<comment type="catalytic activity">
    <reaction evidence="21">
        <text>7-dehydrodesmosterol + NADPH + H(+) = desmosterol + NADP(+)</text>
        <dbReference type="Rhea" id="RHEA:46740"/>
        <dbReference type="ChEBI" id="CHEBI:15378"/>
        <dbReference type="ChEBI" id="CHEBI:17737"/>
        <dbReference type="ChEBI" id="CHEBI:27910"/>
        <dbReference type="ChEBI" id="CHEBI:57783"/>
        <dbReference type="ChEBI" id="CHEBI:58349"/>
    </reaction>
    <physiologicalReaction direction="left-to-right" evidence="21">
        <dbReference type="Rhea" id="RHEA:46741"/>
    </physiologicalReaction>
</comment>
<keyword evidence="10 22" id="KW-1133">Transmembrane helix</keyword>
<evidence type="ECO:0000256" key="20">
    <source>
        <dbReference type="ARBA" id="ARBA00047795"/>
    </source>
</evidence>
<evidence type="ECO:0000256" key="6">
    <source>
        <dbReference type="ARBA" id="ARBA00022692"/>
    </source>
</evidence>
<feature type="transmembrane region" description="Helical" evidence="22">
    <location>
        <begin position="210"/>
        <end position="230"/>
    </location>
</feature>
<dbReference type="PANTHER" id="PTHR21257">
    <property type="entry name" value="DELTA(14)-STEROL REDUCTASE"/>
    <property type="match status" value="1"/>
</dbReference>
<evidence type="ECO:0000256" key="3">
    <source>
        <dbReference type="ARBA" id="ARBA00005402"/>
    </source>
</evidence>
<feature type="transmembrane region" description="Helical" evidence="22">
    <location>
        <begin position="335"/>
        <end position="353"/>
    </location>
</feature>
<keyword evidence="15 22" id="KW-1207">Sterol metabolism</keyword>
<evidence type="ECO:0000256" key="21">
    <source>
        <dbReference type="ARBA" id="ARBA00047826"/>
    </source>
</evidence>
<dbReference type="EC" id="1.3.1.21" evidence="17"/>
<keyword evidence="12 22" id="KW-0756">Sterol biosynthesis</keyword>
<protein>
    <recommendedName>
        <fullName evidence="18">7-dehydrocholesterol reductase</fullName>
        <ecNumber evidence="17">1.3.1.21</ecNumber>
    </recommendedName>
    <alternativeName>
        <fullName evidence="19">Sterol Delta(7)-reductase</fullName>
    </alternativeName>
</protein>
<sequence>MANLVKKRAFEKGDIPTGANASEDAKLGKNLKNFNTWGRDSGTFAATCVLYFFLGLASESSSLFFAQNPLSDNVEISYFTSLMSLFMLIFTPALSNYFYAACYTHGCDLIAPTTFFFGKGMTASKIVWTFVSWLPKPSTGAFIGYSAWLLYQGVMYAIVPSKIGYGQRTPAGYLLLYKVNGFPVYIVTHILYLGLSYAGIIDPALIAKNWGGLFVAANFSGYLFTVFAYVKAHLFPSHPEDRKFSGSITYDLFMGIEFNPRLGKTWDFKLFFNGRPGIVAWTLIDLSFAALQYQKIGYVTNSMILVILIHATYVIDFFYNEDWYLRTIDIAHDHFGYYLAWGDCVWLPFMYTLQAQYLSINPIDLPASLAVAIVVMGALGYYIFRGTNYQKDIVRSSDGNCYIWGKPAEVIRTVYSTSDGKTHKSLLLCSGFWGLSRQFNYVGDLLMSMAMCMACGFNHLLPYFYIIYMYILLNHRIIRSEKRCRAKYGKYWDMYCEKVKWKLCPGLY</sequence>
<comment type="subcellular location">
    <subcellularLocation>
        <location evidence="1">Membrane</location>
        <topology evidence="1">Multi-pass membrane protein</topology>
    </subcellularLocation>
</comment>
<dbReference type="PANTHER" id="PTHR21257:SF38">
    <property type="entry name" value="7-DEHYDROCHOLESTEROL REDUCTASE"/>
    <property type="match status" value="1"/>
</dbReference>
<feature type="transmembrane region" description="Helical" evidence="22">
    <location>
        <begin position="445"/>
        <end position="473"/>
    </location>
</feature>
<dbReference type="OrthoDB" id="5326588at2759"/>
<keyword evidence="6 22" id="KW-0812">Transmembrane</keyword>
<feature type="transmembrane region" description="Helical" evidence="22">
    <location>
        <begin position="44"/>
        <end position="66"/>
    </location>
</feature>
<keyword evidence="5" id="KW-0153">Cholesterol metabolism</keyword>
<evidence type="ECO:0000256" key="15">
    <source>
        <dbReference type="ARBA" id="ARBA00023166"/>
    </source>
</evidence>
<reference evidence="23 24" key="1">
    <citation type="submission" date="2016-04" db="EMBL/GenBank/DDBJ databases">
        <title>Evolutionary innovation and constraint leading to complex multicellularity in the Ascomycota.</title>
        <authorList>
            <person name="Cisse O."/>
            <person name="Nguyen A."/>
            <person name="Hewitt D.A."/>
            <person name="Jedd G."/>
            <person name="Stajich J.E."/>
        </authorList>
    </citation>
    <scope>NUCLEOTIDE SEQUENCE [LARGE SCALE GENOMIC DNA]</scope>
    <source>
        <strain evidence="23 24">DAH-3</strain>
    </source>
</reference>
<dbReference type="STRING" id="1198029.A0A1U7LMZ8"/>
<dbReference type="OMA" id="WGKPAEC"/>
<feature type="transmembrane region" description="Helical" evidence="22">
    <location>
        <begin position="78"/>
        <end position="99"/>
    </location>
</feature>
<dbReference type="InterPro" id="IPR001171">
    <property type="entry name" value="ERG24_DHCR-like"/>
</dbReference>
<dbReference type="Gene3D" id="1.20.120.1630">
    <property type="match status" value="1"/>
</dbReference>
<keyword evidence="16 22" id="KW-0753">Steroid metabolism</keyword>
<feature type="transmembrane region" description="Helical" evidence="22">
    <location>
        <begin position="296"/>
        <end position="315"/>
    </location>
</feature>
<evidence type="ECO:0000256" key="17">
    <source>
        <dbReference type="ARBA" id="ARBA00038851"/>
    </source>
</evidence>
<name>A0A1U7LMZ8_NEOID</name>
<keyword evidence="24" id="KW-1185">Reference proteome</keyword>
<comment type="pathway">
    <text evidence="2">Steroid biosynthesis; cholesterol biosynthesis.</text>
</comment>
<dbReference type="GO" id="GO:0005789">
    <property type="term" value="C:endoplasmic reticulum membrane"/>
    <property type="evidence" value="ECO:0007669"/>
    <property type="project" value="TreeGrafter"/>
</dbReference>
<evidence type="ECO:0000256" key="19">
    <source>
        <dbReference type="ARBA" id="ARBA00042688"/>
    </source>
</evidence>
<comment type="similarity">
    <text evidence="3 22">Belongs to the ERG4/ERG24 family.</text>
</comment>
<dbReference type="Pfam" id="PF01222">
    <property type="entry name" value="ERG4_ERG24"/>
    <property type="match status" value="1"/>
</dbReference>
<organism evidence="23 24">
    <name type="scientific">Neolecta irregularis (strain DAH-3)</name>
    <dbReference type="NCBI Taxonomy" id="1198029"/>
    <lineage>
        <taxon>Eukaryota</taxon>
        <taxon>Fungi</taxon>
        <taxon>Dikarya</taxon>
        <taxon>Ascomycota</taxon>
        <taxon>Taphrinomycotina</taxon>
        <taxon>Neolectales</taxon>
        <taxon>Neolectaceae</taxon>
        <taxon>Neolecta</taxon>
    </lineage>
</organism>
<evidence type="ECO:0000256" key="22">
    <source>
        <dbReference type="RuleBase" id="RU369120"/>
    </source>
</evidence>
<evidence type="ECO:0000256" key="5">
    <source>
        <dbReference type="ARBA" id="ARBA00022548"/>
    </source>
</evidence>
<gene>
    <name evidence="23" type="ORF">NEOLI_002541</name>
</gene>
<evidence type="ECO:0000256" key="12">
    <source>
        <dbReference type="ARBA" id="ARBA00023011"/>
    </source>
</evidence>
<comment type="catalytic activity">
    <reaction evidence="20">
        <text>cholesterol + NADP(+) = 7-dehydrocholesterol + NADPH + H(+)</text>
        <dbReference type="Rhea" id="RHEA:23984"/>
        <dbReference type="ChEBI" id="CHEBI:15378"/>
        <dbReference type="ChEBI" id="CHEBI:16113"/>
        <dbReference type="ChEBI" id="CHEBI:17759"/>
        <dbReference type="ChEBI" id="CHEBI:57783"/>
        <dbReference type="ChEBI" id="CHEBI:58349"/>
        <dbReference type="EC" id="1.3.1.21"/>
    </reaction>
    <physiologicalReaction direction="right-to-left" evidence="20">
        <dbReference type="Rhea" id="RHEA:23986"/>
    </physiologicalReaction>
</comment>
<keyword evidence="8" id="KW-0521">NADP</keyword>
<dbReference type="GO" id="GO:0047598">
    <property type="term" value="F:7-dehydrocholesterol reductase activity"/>
    <property type="evidence" value="ECO:0007669"/>
    <property type="project" value="UniProtKB-EC"/>
</dbReference>
<evidence type="ECO:0000256" key="18">
    <source>
        <dbReference type="ARBA" id="ARBA00039984"/>
    </source>
</evidence>
<evidence type="ECO:0000256" key="13">
    <source>
        <dbReference type="ARBA" id="ARBA00023098"/>
    </source>
</evidence>
<keyword evidence="13 22" id="KW-0443">Lipid metabolism</keyword>
<evidence type="ECO:0000256" key="10">
    <source>
        <dbReference type="ARBA" id="ARBA00022989"/>
    </source>
</evidence>
<evidence type="ECO:0000256" key="11">
    <source>
        <dbReference type="ARBA" id="ARBA00023002"/>
    </source>
</evidence>
<keyword evidence="7" id="KW-0152">Cholesterol biosynthesis</keyword>
<evidence type="ECO:0000313" key="23">
    <source>
        <dbReference type="EMBL" id="OLL23901.1"/>
    </source>
</evidence>
<evidence type="ECO:0000256" key="16">
    <source>
        <dbReference type="ARBA" id="ARBA00023221"/>
    </source>
</evidence>
<dbReference type="AlphaFoldDB" id="A0A1U7LMZ8"/>
<dbReference type="EMBL" id="LXFE01001113">
    <property type="protein sequence ID" value="OLL23901.1"/>
    <property type="molecule type" value="Genomic_DNA"/>
</dbReference>
<comment type="caution">
    <text evidence="23">The sequence shown here is derived from an EMBL/GenBank/DDBJ whole genome shotgun (WGS) entry which is preliminary data.</text>
</comment>
<feature type="transmembrane region" description="Helical" evidence="22">
    <location>
        <begin position="142"/>
        <end position="159"/>
    </location>
</feature>
<proteinExistence type="inferred from homology"/>
<dbReference type="GO" id="GO:0006695">
    <property type="term" value="P:cholesterol biosynthetic process"/>
    <property type="evidence" value="ECO:0007669"/>
    <property type="project" value="UniProtKB-KW"/>
</dbReference>
<evidence type="ECO:0000256" key="4">
    <source>
        <dbReference type="ARBA" id="ARBA00022516"/>
    </source>
</evidence>
<feature type="transmembrane region" description="Helical" evidence="22">
    <location>
        <begin position="171"/>
        <end position="198"/>
    </location>
</feature>
<evidence type="ECO:0000256" key="2">
    <source>
        <dbReference type="ARBA" id="ARBA00004770"/>
    </source>
</evidence>
<evidence type="ECO:0000256" key="14">
    <source>
        <dbReference type="ARBA" id="ARBA00023136"/>
    </source>
</evidence>
<evidence type="ECO:0000256" key="1">
    <source>
        <dbReference type="ARBA" id="ARBA00004141"/>
    </source>
</evidence>
<dbReference type="Proteomes" id="UP000186594">
    <property type="component" value="Unassembled WGS sequence"/>
</dbReference>
<evidence type="ECO:0000256" key="7">
    <source>
        <dbReference type="ARBA" id="ARBA00022778"/>
    </source>
</evidence>
<accession>A0A1U7LMZ8</accession>